<dbReference type="InterPro" id="IPR051934">
    <property type="entry name" value="Phage_Tail_Fiber_Structural"/>
</dbReference>
<dbReference type="EMBL" id="UGMA01000005">
    <property type="protein sequence ID" value="STU63146.1"/>
    <property type="molecule type" value="Genomic_DNA"/>
</dbReference>
<dbReference type="PANTHER" id="PTHR35191">
    <property type="entry name" value="PROPHAGE SIDE TAIL FIBER PROTEIN HOMOLOG STFQ-RELATED"/>
    <property type="match status" value="1"/>
</dbReference>
<dbReference type="Pfam" id="PF12571">
    <property type="entry name" value="Phage_tail_fib"/>
    <property type="match status" value="1"/>
</dbReference>
<dbReference type="Proteomes" id="UP000254020">
    <property type="component" value="Unassembled WGS sequence"/>
</dbReference>
<dbReference type="PANTHER" id="PTHR35191:SF1">
    <property type="entry name" value="PROPHAGE SIDE TAIL FIBER PROTEIN HOMOLOG STFQ-RELATED"/>
    <property type="match status" value="1"/>
</dbReference>
<accession>A0A377Z8B2</accession>
<protein>
    <submittedName>
        <fullName evidence="2">Tail fiber protein</fullName>
    </submittedName>
</protein>
<feature type="domain" description="Phage tail fibre protein N-terminal" evidence="1">
    <location>
        <begin position="4"/>
        <end position="149"/>
    </location>
</feature>
<name>A0A377Z8B2_KLEPN</name>
<evidence type="ECO:0000259" key="1">
    <source>
        <dbReference type="Pfam" id="PF12571"/>
    </source>
</evidence>
<evidence type="ECO:0000313" key="2">
    <source>
        <dbReference type="EMBL" id="STU63146.1"/>
    </source>
</evidence>
<dbReference type="AlphaFoldDB" id="A0A377Z8B2"/>
<evidence type="ECO:0000313" key="3">
    <source>
        <dbReference type="Proteomes" id="UP000254020"/>
    </source>
</evidence>
<organism evidence="2 3">
    <name type="scientific">Klebsiella pneumoniae subsp. pneumoniae</name>
    <dbReference type="NCBI Taxonomy" id="72407"/>
    <lineage>
        <taxon>Bacteria</taxon>
        <taxon>Pseudomonadati</taxon>
        <taxon>Pseudomonadota</taxon>
        <taxon>Gammaproteobacteria</taxon>
        <taxon>Enterobacterales</taxon>
        <taxon>Enterobacteriaceae</taxon>
        <taxon>Klebsiella/Raoultella group</taxon>
        <taxon>Klebsiella</taxon>
        <taxon>Klebsiella pneumoniae complex</taxon>
    </lineage>
</organism>
<reference evidence="2 3" key="1">
    <citation type="submission" date="2018-06" db="EMBL/GenBank/DDBJ databases">
        <authorList>
            <consortium name="Pathogen Informatics"/>
            <person name="Doyle S."/>
        </authorList>
    </citation>
    <scope>NUCLEOTIDE SEQUENCE [LARGE SCALE GENOMIC DNA]</scope>
    <source>
        <strain evidence="2 3">NCTC9504</strain>
    </source>
</reference>
<proteinExistence type="predicted"/>
<gene>
    <name evidence="2" type="ORF">NCTC9504_01832</name>
</gene>
<dbReference type="InterPro" id="IPR022225">
    <property type="entry name" value="Phage_tail_fibre_N"/>
</dbReference>
<sequence length="358" mass="38309">MSEKTYQAILTNAGKSRLAAAALSGEPVGFTDMGVGDGGGTVPAPDPAREGLVNERYRATLNRLVIADQAENVIRAELVIMPQVGGFWLREAALYDADGVCLAVASLPPSYKPLLAEGSGRLQSVNLWIAVNNTADVQLITDPTVIIASVDEVNRAKNEAKDYADEIVGELDTNIQQAIADAVKTAVSNAWELDNPVGTTRFFSQNINPNEKWPWSEWVYTGENKTIRVGKADGSDVGTTGGSDTVTLQRDNLPAVQIDVSGETSEQQEQKLTTTRGGVHNHGGVAGKDDPWEIGGDVRQLFNPKELGVTDDAGEHDHEVTVPPHKHSTTGKTANLGEGKSFSVVEAHTLLMCWSRVA</sequence>